<accession>A0A6A4F469</accession>
<evidence type="ECO:0000313" key="5">
    <source>
        <dbReference type="Proteomes" id="UP000429607"/>
    </source>
</evidence>
<dbReference type="Proteomes" id="UP000435112">
    <property type="component" value="Unassembled WGS sequence"/>
</dbReference>
<dbReference type="Proteomes" id="UP000434957">
    <property type="component" value="Unassembled WGS sequence"/>
</dbReference>
<sequence>MVKKSAVQRSRRTSCQPRRQNKSQWLYCHRERTIHQVMYHPMTTAWYAPGLALMASEIQDLTTMVANLQPTASTPPTAAAHIASKCYQGWAVTVTFGQQQFFERIG</sequence>
<protein>
    <submittedName>
        <fullName evidence="4">Uncharacterized protein</fullName>
    </submittedName>
</protein>
<evidence type="ECO:0000256" key="1">
    <source>
        <dbReference type="SAM" id="MobiDB-lite"/>
    </source>
</evidence>
<dbReference type="EMBL" id="QXFT01000984">
    <property type="protein sequence ID" value="KAE9332062.1"/>
    <property type="molecule type" value="Genomic_DNA"/>
</dbReference>
<name>A0A6A4F469_9STRA</name>
<dbReference type="EMBL" id="QXFU01000979">
    <property type="protein sequence ID" value="KAE9014400.1"/>
    <property type="molecule type" value="Genomic_DNA"/>
</dbReference>
<proteinExistence type="predicted"/>
<comment type="caution">
    <text evidence="4">The sequence shown here is derived from an EMBL/GenBank/DDBJ whole genome shotgun (WGS) entry which is preliminary data.</text>
</comment>
<evidence type="ECO:0000313" key="6">
    <source>
        <dbReference type="Proteomes" id="UP000434957"/>
    </source>
</evidence>
<keyword evidence="6" id="KW-1185">Reference proteome</keyword>
<feature type="region of interest" description="Disordered" evidence="1">
    <location>
        <begin position="1"/>
        <end position="21"/>
    </location>
</feature>
<dbReference type="EMBL" id="QXFV01000968">
    <property type="protein sequence ID" value="KAE9019495.1"/>
    <property type="molecule type" value="Genomic_DNA"/>
</dbReference>
<evidence type="ECO:0000313" key="3">
    <source>
        <dbReference type="EMBL" id="KAE9019495.1"/>
    </source>
</evidence>
<gene>
    <name evidence="3" type="ORF">PR001_g13859</name>
    <name evidence="2" type="ORF">PR002_g14231</name>
    <name evidence="4" type="ORF">PR003_g14701</name>
</gene>
<reference evidence="4 6" key="1">
    <citation type="submission" date="2018-08" db="EMBL/GenBank/DDBJ databases">
        <title>Genomic investigation of the strawberry pathogen Phytophthora fragariae indicates pathogenicity is determined by transcriptional variation in three key races.</title>
        <authorList>
            <person name="Adams T.M."/>
            <person name="Armitage A.D."/>
            <person name="Sobczyk M.K."/>
            <person name="Bates H.J."/>
            <person name="Dunwell J.M."/>
            <person name="Nellist C.F."/>
            <person name="Harrison R.J."/>
        </authorList>
    </citation>
    <scope>NUCLEOTIDE SEQUENCE [LARGE SCALE GENOMIC DNA]</scope>
    <source>
        <strain evidence="3 5">SCRP249</strain>
        <strain evidence="2 7">SCRP324</strain>
        <strain evidence="4 6">SCRP333</strain>
    </source>
</reference>
<organism evidence="4 6">
    <name type="scientific">Phytophthora rubi</name>
    <dbReference type="NCBI Taxonomy" id="129364"/>
    <lineage>
        <taxon>Eukaryota</taxon>
        <taxon>Sar</taxon>
        <taxon>Stramenopiles</taxon>
        <taxon>Oomycota</taxon>
        <taxon>Peronosporomycetes</taxon>
        <taxon>Peronosporales</taxon>
        <taxon>Peronosporaceae</taxon>
        <taxon>Phytophthora</taxon>
    </lineage>
</organism>
<evidence type="ECO:0000313" key="2">
    <source>
        <dbReference type="EMBL" id="KAE9014400.1"/>
    </source>
</evidence>
<evidence type="ECO:0000313" key="4">
    <source>
        <dbReference type="EMBL" id="KAE9332062.1"/>
    </source>
</evidence>
<evidence type="ECO:0000313" key="7">
    <source>
        <dbReference type="Proteomes" id="UP000435112"/>
    </source>
</evidence>
<dbReference type="AlphaFoldDB" id="A0A6A4F469"/>
<dbReference type="Proteomes" id="UP000429607">
    <property type="component" value="Unassembled WGS sequence"/>
</dbReference>